<dbReference type="InterPro" id="IPR005936">
    <property type="entry name" value="FtsH"/>
</dbReference>
<comment type="caution">
    <text evidence="15">The sequence shown here is derived from an EMBL/GenBank/DDBJ whole genome shotgun (WGS) entry which is preliminary data.</text>
</comment>
<evidence type="ECO:0000313" key="15">
    <source>
        <dbReference type="EMBL" id="KAK9917669.1"/>
    </source>
</evidence>
<dbReference type="InterPro" id="IPR003593">
    <property type="entry name" value="AAA+_ATPase"/>
</dbReference>
<organism evidence="15 16">
    <name type="scientific">Coccomyxa subellipsoidea</name>
    <dbReference type="NCBI Taxonomy" id="248742"/>
    <lineage>
        <taxon>Eukaryota</taxon>
        <taxon>Viridiplantae</taxon>
        <taxon>Chlorophyta</taxon>
        <taxon>core chlorophytes</taxon>
        <taxon>Trebouxiophyceae</taxon>
        <taxon>Trebouxiophyceae incertae sedis</taxon>
        <taxon>Coccomyxaceae</taxon>
        <taxon>Coccomyxa</taxon>
    </lineage>
</organism>
<dbReference type="SMART" id="SM00382">
    <property type="entry name" value="AAA"/>
    <property type="match status" value="1"/>
</dbReference>
<feature type="compositionally biased region" description="Low complexity" evidence="13">
    <location>
        <begin position="57"/>
        <end position="71"/>
    </location>
</feature>
<dbReference type="SUPFAM" id="SSF140990">
    <property type="entry name" value="FtsH protease domain-like"/>
    <property type="match status" value="1"/>
</dbReference>
<evidence type="ECO:0000313" key="16">
    <source>
        <dbReference type="Proteomes" id="UP001491310"/>
    </source>
</evidence>
<evidence type="ECO:0000256" key="12">
    <source>
        <dbReference type="ARBA" id="ARBA00023136"/>
    </source>
</evidence>
<dbReference type="SUPFAM" id="SSF52540">
    <property type="entry name" value="P-loop containing nucleoside triphosphate hydrolases"/>
    <property type="match status" value="1"/>
</dbReference>
<proteinExistence type="inferred from homology"/>
<keyword evidence="9" id="KW-0862">Zinc</keyword>
<dbReference type="CDD" id="cd19501">
    <property type="entry name" value="RecA-like_FtsH"/>
    <property type="match status" value="1"/>
</dbReference>
<evidence type="ECO:0000259" key="14">
    <source>
        <dbReference type="SMART" id="SM00382"/>
    </source>
</evidence>
<comment type="similarity">
    <text evidence="3">In the C-terminal section; belongs to the peptidase M41 family.</text>
</comment>
<dbReference type="InterPro" id="IPR000642">
    <property type="entry name" value="Peptidase_M41"/>
</dbReference>
<keyword evidence="6" id="KW-0479">Metal-binding</keyword>
<evidence type="ECO:0000256" key="3">
    <source>
        <dbReference type="ARBA" id="ARBA00010044"/>
    </source>
</evidence>
<dbReference type="Pfam" id="PF01434">
    <property type="entry name" value="Peptidase_M41"/>
    <property type="match status" value="1"/>
</dbReference>
<dbReference type="HAMAP" id="MF_01458">
    <property type="entry name" value="FtsH"/>
    <property type="match status" value="1"/>
</dbReference>
<evidence type="ECO:0000256" key="7">
    <source>
        <dbReference type="ARBA" id="ARBA00022741"/>
    </source>
</evidence>
<keyword evidence="10" id="KW-0067">ATP-binding</keyword>
<feature type="region of interest" description="Disordered" evidence="13">
    <location>
        <begin position="1"/>
        <end position="78"/>
    </location>
</feature>
<protein>
    <recommendedName>
        <fullName evidence="14">AAA+ ATPase domain-containing protein</fullName>
    </recommendedName>
</protein>
<dbReference type="InterPro" id="IPR041569">
    <property type="entry name" value="AAA_lid_3"/>
</dbReference>
<evidence type="ECO:0000256" key="5">
    <source>
        <dbReference type="ARBA" id="ARBA00022670"/>
    </source>
</evidence>
<dbReference type="PROSITE" id="PS00674">
    <property type="entry name" value="AAA"/>
    <property type="match status" value="1"/>
</dbReference>
<dbReference type="NCBIfam" id="TIGR01241">
    <property type="entry name" value="FtsH_fam"/>
    <property type="match status" value="1"/>
</dbReference>
<feature type="compositionally biased region" description="Polar residues" evidence="13">
    <location>
        <begin position="1"/>
        <end position="11"/>
    </location>
</feature>
<comment type="subcellular location">
    <subcellularLocation>
        <location evidence="2">Membrane</location>
    </subcellularLocation>
</comment>
<comment type="similarity">
    <text evidence="4">In the N-terminal section; belongs to the AAA ATPase family.</text>
</comment>
<keyword evidence="11" id="KW-0482">Metalloprotease</keyword>
<dbReference type="PANTHER" id="PTHR23076:SF97">
    <property type="entry name" value="ATP-DEPENDENT ZINC METALLOPROTEASE YME1L1"/>
    <property type="match status" value="1"/>
</dbReference>
<dbReference type="PANTHER" id="PTHR23076">
    <property type="entry name" value="METALLOPROTEASE M41 FTSH"/>
    <property type="match status" value="1"/>
</dbReference>
<gene>
    <name evidence="15" type="ORF">WJX75_007015</name>
</gene>
<dbReference type="InterPro" id="IPR003959">
    <property type="entry name" value="ATPase_AAA_core"/>
</dbReference>
<evidence type="ECO:0000256" key="1">
    <source>
        <dbReference type="ARBA" id="ARBA00001947"/>
    </source>
</evidence>
<dbReference type="Gene3D" id="3.40.50.300">
    <property type="entry name" value="P-loop containing nucleotide triphosphate hydrolases"/>
    <property type="match status" value="1"/>
</dbReference>
<dbReference type="InterPro" id="IPR003960">
    <property type="entry name" value="ATPase_AAA_CS"/>
</dbReference>
<evidence type="ECO:0000256" key="13">
    <source>
        <dbReference type="SAM" id="MobiDB-lite"/>
    </source>
</evidence>
<keyword evidence="12" id="KW-0472">Membrane</keyword>
<evidence type="ECO:0000256" key="10">
    <source>
        <dbReference type="ARBA" id="ARBA00022840"/>
    </source>
</evidence>
<comment type="cofactor">
    <cofactor evidence="1">
        <name>Zn(2+)</name>
        <dbReference type="ChEBI" id="CHEBI:29105"/>
    </cofactor>
</comment>
<evidence type="ECO:0000256" key="4">
    <source>
        <dbReference type="ARBA" id="ARBA00010550"/>
    </source>
</evidence>
<keyword evidence="5" id="KW-0645">Protease</keyword>
<keyword evidence="16" id="KW-1185">Reference proteome</keyword>
<accession>A0ABR2Z1A5</accession>
<evidence type="ECO:0000256" key="2">
    <source>
        <dbReference type="ARBA" id="ARBA00004370"/>
    </source>
</evidence>
<keyword evidence="7" id="KW-0547">Nucleotide-binding</keyword>
<evidence type="ECO:0000256" key="9">
    <source>
        <dbReference type="ARBA" id="ARBA00022833"/>
    </source>
</evidence>
<dbReference type="Proteomes" id="UP001491310">
    <property type="component" value="Unassembled WGS sequence"/>
</dbReference>
<feature type="compositionally biased region" description="Polar residues" evidence="13">
    <location>
        <begin position="27"/>
        <end position="56"/>
    </location>
</feature>
<dbReference type="Pfam" id="PF00004">
    <property type="entry name" value="AAA"/>
    <property type="match status" value="1"/>
</dbReference>
<name>A0ABR2Z1A5_9CHLO</name>
<dbReference type="Pfam" id="PF17862">
    <property type="entry name" value="AAA_lid_3"/>
    <property type="match status" value="1"/>
</dbReference>
<reference evidence="15 16" key="1">
    <citation type="journal article" date="2024" name="Nat. Commun.">
        <title>Phylogenomics reveals the evolutionary origins of lichenization in chlorophyte algae.</title>
        <authorList>
            <person name="Puginier C."/>
            <person name="Libourel C."/>
            <person name="Otte J."/>
            <person name="Skaloud P."/>
            <person name="Haon M."/>
            <person name="Grisel S."/>
            <person name="Petersen M."/>
            <person name="Berrin J.G."/>
            <person name="Delaux P.M."/>
            <person name="Dal Grande F."/>
            <person name="Keller J."/>
        </authorList>
    </citation>
    <scope>NUCLEOTIDE SEQUENCE [LARGE SCALE GENOMIC DNA]</scope>
    <source>
        <strain evidence="15 16">SAG 216-7</strain>
    </source>
</reference>
<evidence type="ECO:0000256" key="11">
    <source>
        <dbReference type="ARBA" id="ARBA00023049"/>
    </source>
</evidence>
<dbReference type="InterPro" id="IPR037219">
    <property type="entry name" value="Peptidase_M41-like"/>
</dbReference>
<dbReference type="EMBL" id="JALJOT010000002">
    <property type="protein sequence ID" value="KAK9917669.1"/>
    <property type="molecule type" value="Genomic_DNA"/>
</dbReference>
<keyword evidence="8" id="KW-0378">Hydrolase</keyword>
<sequence length="779" mass="84019">MHVQPASQSDEAFTEDQPGNVPEIANPSASGRTEASTYESPNGVPSQDDSIQSQIRETVTAVETTSSSASEQNTGVAHALHRQPVLSPVVDEYCQIMGNAVSWTGELLMQFLRIPLLPRGNRLINLRLDAHTDPSNAEKFSALVSALNRAGHHAEVVQLVDEKRFSLNSAAAAEYLRALVETKRLSKLAEGGAVELGEDHRSLPDVLRDLQSQLAGQETAQVPGQSLARPLHVMLQTERRPGTLVGNVLGSVLRMVTYGAFFSVLVLLGSAVLRRAAATSPGGNGIGIAATPSLPGGNGAANYAPKEYNKDAISEKSQKTFADVKGCAEAKAELEEIVAFLKDPTKFTRLGGKLPKGVLLTGPPGTGKTLLAKAVAGEAGVPFFFRAGSEFEEMFVGVGSRRVRALFAAAKKKAPCIVFIDEIDAVGASRKLWENHTRKTLNQLLVEMDGFEANEGIIVMAATNMQESLDAALTRPGRFDRHVAVPLPDVRGRLEILDYYLKDKPLSEDVDAASLARRTAGFSGAELANLVNEAALAAGKGGHARITSGMLDEAQDKILMGSERRSMVRTAESLRRTAYHESGHALVAIHTAGAHPIHKATIVPRGHALGMVSQTPEKDEYSRTRQQMSAHIDVCMGGRVAEEIIFGADQVTSGARSDFQQATREARHMVTECGMSDEIGPVFVENTESPDMRRRIDGEVSRILREAYNRVTTLLTEKEEQLHRLAKVLLEHETLTQADITDVIAGTFAREPVLRPVDSEAEALLGESAQPLAEQRSKN</sequence>
<dbReference type="Gene3D" id="1.10.8.60">
    <property type="match status" value="1"/>
</dbReference>
<dbReference type="InterPro" id="IPR027417">
    <property type="entry name" value="P-loop_NTPase"/>
</dbReference>
<evidence type="ECO:0000256" key="8">
    <source>
        <dbReference type="ARBA" id="ARBA00022801"/>
    </source>
</evidence>
<dbReference type="Gene3D" id="1.20.58.760">
    <property type="entry name" value="Peptidase M41"/>
    <property type="match status" value="1"/>
</dbReference>
<feature type="domain" description="AAA+ ATPase" evidence="14">
    <location>
        <begin position="354"/>
        <end position="489"/>
    </location>
</feature>
<evidence type="ECO:0000256" key="6">
    <source>
        <dbReference type="ARBA" id="ARBA00022723"/>
    </source>
</evidence>